<gene>
    <name evidence="1" type="ORF">STAS_09157</name>
</gene>
<dbReference type="GO" id="GO:0008168">
    <property type="term" value="F:methyltransferase activity"/>
    <property type="evidence" value="ECO:0007669"/>
    <property type="project" value="UniProtKB-KW"/>
</dbReference>
<sequence>MSSDLFTFENSFFSDPFPTFASDHSFGFLQEINDEQIQENANPVNEMDRKASVLLDKTEYSTKTEECQVSLDDFSGFQNFSSPQGFDGAYTGSVKFIQRSYSSNFEDKTMKNFEFRPQLGSVWESQNLQKQILSSPENGFSGGGQMRRVCSAGDLQVNIA</sequence>
<accession>A0A5A7PKB5</accession>
<name>A0A5A7PKB5_STRAF</name>
<proteinExistence type="predicted"/>
<dbReference type="EMBL" id="BKCP01004661">
    <property type="protein sequence ID" value="GER33056.1"/>
    <property type="molecule type" value="Genomic_DNA"/>
</dbReference>
<evidence type="ECO:0000313" key="2">
    <source>
        <dbReference type="Proteomes" id="UP000325081"/>
    </source>
</evidence>
<protein>
    <submittedName>
        <fullName evidence="1">23S rRNA (Uracil(1939)-C(5))-methyltransferaseRlmD</fullName>
    </submittedName>
</protein>
<reference evidence="2" key="1">
    <citation type="journal article" date="2019" name="Curr. Biol.">
        <title>Genome Sequence of Striga asiatica Provides Insight into the Evolution of Plant Parasitism.</title>
        <authorList>
            <person name="Yoshida S."/>
            <person name="Kim S."/>
            <person name="Wafula E.K."/>
            <person name="Tanskanen J."/>
            <person name="Kim Y.M."/>
            <person name="Honaas L."/>
            <person name="Yang Z."/>
            <person name="Spallek T."/>
            <person name="Conn C.E."/>
            <person name="Ichihashi Y."/>
            <person name="Cheong K."/>
            <person name="Cui S."/>
            <person name="Der J.P."/>
            <person name="Gundlach H."/>
            <person name="Jiao Y."/>
            <person name="Hori C."/>
            <person name="Ishida J.K."/>
            <person name="Kasahara H."/>
            <person name="Kiba T."/>
            <person name="Kim M.S."/>
            <person name="Koo N."/>
            <person name="Laohavisit A."/>
            <person name="Lee Y.H."/>
            <person name="Lumba S."/>
            <person name="McCourt P."/>
            <person name="Mortimer J.C."/>
            <person name="Mutuku J.M."/>
            <person name="Nomura T."/>
            <person name="Sasaki-Sekimoto Y."/>
            <person name="Seto Y."/>
            <person name="Wang Y."/>
            <person name="Wakatake T."/>
            <person name="Sakakibara H."/>
            <person name="Demura T."/>
            <person name="Yamaguchi S."/>
            <person name="Yoneyama K."/>
            <person name="Manabe R.I."/>
            <person name="Nelson D.C."/>
            <person name="Schulman A.H."/>
            <person name="Timko M.P."/>
            <person name="dePamphilis C.W."/>
            <person name="Choi D."/>
            <person name="Shirasu K."/>
        </authorList>
    </citation>
    <scope>NUCLEOTIDE SEQUENCE [LARGE SCALE GENOMIC DNA]</scope>
    <source>
        <strain evidence="2">cv. UVA1</strain>
    </source>
</reference>
<keyword evidence="1" id="KW-0489">Methyltransferase</keyword>
<keyword evidence="2" id="KW-1185">Reference proteome</keyword>
<dbReference type="AlphaFoldDB" id="A0A5A7PKB5"/>
<dbReference type="GO" id="GO:0032259">
    <property type="term" value="P:methylation"/>
    <property type="evidence" value="ECO:0007669"/>
    <property type="project" value="UniProtKB-KW"/>
</dbReference>
<dbReference type="OrthoDB" id="894971at2759"/>
<keyword evidence="1" id="KW-0808">Transferase</keyword>
<evidence type="ECO:0000313" key="1">
    <source>
        <dbReference type="EMBL" id="GER33056.1"/>
    </source>
</evidence>
<dbReference type="Proteomes" id="UP000325081">
    <property type="component" value="Unassembled WGS sequence"/>
</dbReference>
<organism evidence="1 2">
    <name type="scientific">Striga asiatica</name>
    <name type="common">Asiatic witchweed</name>
    <name type="synonym">Buchnera asiatica</name>
    <dbReference type="NCBI Taxonomy" id="4170"/>
    <lineage>
        <taxon>Eukaryota</taxon>
        <taxon>Viridiplantae</taxon>
        <taxon>Streptophyta</taxon>
        <taxon>Embryophyta</taxon>
        <taxon>Tracheophyta</taxon>
        <taxon>Spermatophyta</taxon>
        <taxon>Magnoliopsida</taxon>
        <taxon>eudicotyledons</taxon>
        <taxon>Gunneridae</taxon>
        <taxon>Pentapetalae</taxon>
        <taxon>asterids</taxon>
        <taxon>lamiids</taxon>
        <taxon>Lamiales</taxon>
        <taxon>Orobanchaceae</taxon>
        <taxon>Buchnereae</taxon>
        <taxon>Striga</taxon>
    </lineage>
</organism>
<comment type="caution">
    <text evidence="1">The sequence shown here is derived from an EMBL/GenBank/DDBJ whole genome shotgun (WGS) entry which is preliminary data.</text>
</comment>